<dbReference type="NCBIfam" id="TIGR00229">
    <property type="entry name" value="sensory_box"/>
    <property type="match status" value="1"/>
</dbReference>
<dbReference type="InterPro" id="IPR000700">
    <property type="entry name" value="PAS-assoc_C"/>
</dbReference>
<feature type="domain" description="PAC" evidence="17">
    <location>
        <begin position="88"/>
        <end position="140"/>
    </location>
</feature>
<dbReference type="EC" id="2.7.13.3" evidence="4"/>
<dbReference type="Pfam" id="PF08448">
    <property type="entry name" value="PAS_4"/>
    <property type="match status" value="1"/>
</dbReference>
<dbReference type="InterPro" id="IPR000014">
    <property type="entry name" value="PAS"/>
</dbReference>
<dbReference type="RefSeq" id="WP_344007895.1">
    <property type="nucleotide sequence ID" value="NZ_BAAAMY010000005.1"/>
</dbReference>
<organism evidence="18 19">
    <name type="scientific">Nocardioides lentus</name>
    <dbReference type="NCBI Taxonomy" id="338077"/>
    <lineage>
        <taxon>Bacteria</taxon>
        <taxon>Bacillati</taxon>
        <taxon>Actinomycetota</taxon>
        <taxon>Actinomycetes</taxon>
        <taxon>Propionibacteriales</taxon>
        <taxon>Nocardioidaceae</taxon>
        <taxon>Nocardioides</taxon>
    </lineage>
</organism>
<dbReference type="PROSITE" id="PS50112">
    <property type="entry name" value="PAS"/>
    <property type="match status" value="1"/>
</dbReference>
<evidence type="ECO:0000313" key="19">
    <source>
        <dbReference type="Proteomes" id="UP001501612"/>
    </source>
</evidence>
<evidence type="ECO:0000313" key="18">
    <source>
        <dbReference type="EMBL" id="GAA1923238.1"/>
    </source>
</evidence>
<accession>A0ABP5AUX7</accession>
<evidence type="ECO:0000256" key="1">
    <source>
        <dbReference type="ARBA" id="ARBA00000085"/>
    </source>
</evidence>
<dbReference type="InterPro" id="IPR005467">
    <property type="entry name" value="His_kinase_dom"/>
</dbReference>
<proteinExistence type="predicted"/>
<dbReference type="InterPro" id="IPR004358">
    <property type="entry name" value="Sig_transdc_His_kin-like_C"/>
</dbReference>
<evidence type="ECO:0000256" key="7">
    <source>
        <dbReference type="ARBA" id="ARBA00022692"/>
    </source>
</evidence>
<feature type="domain" description="PAS" evidence="16">
    <location>
        <begin position="16"/>
        <end position="69"/>
    </location>
</feature>
<dbReference type="PANTHER" id="PTHR42878">
    <property type="entry name" value="TWO-COMPONENT HISTIDINE KINASE"/>
    <property type="match status" value="1"/>
</dbReference>
<dbReference type="Gene3D" id="1.10.287.130">
    <property type="match status" value="1"/>
</dbReference>
<dbReference type="CDD" id="cd00082">
    <property type="entry name" value="HisKA"/>
    <property type="match status" value="1"/>
</dbReference>
<dbReference type="Gene3D" id="3.30.450.20">
    <property type="entry name" value="PAS domain"/>
    <property type="match status" value="1"/>
</dbReference>
<evidence type="ECO:0000259" key="16">
    <source>
        <dbReference type="PROSITE" id="PS50112"/>
    </source>
</evidence>
<evidence type="ECO:0000256" key="8">
    <source>
        <dbReference type="ARBA" id="ARBA00022741"/>
    </source>
</evidence>
<dbReference type="PROSITE" id="PS50113">
    <property type="entry name" value="PAC"/>
    <property type="match status" value="1"/>
</dbReference>
<evidence type="ECO:0000256" key="11">
    <source>
        <dbReference type="ARBA" id="ARBA00022989"/>
    </source>
</evidence>
<dbReference type="CDD" id="cd00075">
    <property type="entry name" value="HATPase"/>
    <property type="match status" value="1"/>
</dbReference>
<evidence type="ECO:0000256" key="14">
    <source>
        <dbReference type="ARBA" id="ARBA00039401"/>
    </source>
</evidence>
<dbReference type="Proteomes" id="UP001501612">
    <property type="component" value="Unassembled WGS sequence"/>
</dbReference>
<evidence type="ECO:0000256" key="3">
    <source>
        <dbReference type="ARBA" id="ARBA00004236"/>
    </source>
</evidence>
<feature type="domain" description="Histidine kinase" evidence="15">
    <location>
        <begin position="148"/>
        <end position="366"/>
    </location>
</feature>
<keyword evidence="6" id="KW-0808">Transferase</keyword>
<gene>
    <name evidence="18" type="ORF">GCM10009737_26150</name>
</gene>
<dbReference type="Pfam" id="PF00512">
    <property type="entry name" value="HisKA"/>
    <property type="match status" value="1"/>
</dbReference>
<evidence type="ECO:0000256" key="4">
    <source>
        <dbReference type="ARBA" id="ARBA00012438"/>
    </source>
</evidence>
<evidence type="ECO:0000256" key="12">
    <source>
        <dbReference type="ARBA" id="ARBA00023012"/>
    </source>
</evidence>
<evidence type="ECO:0000256" key="13">
    <source>
        <dbReference type="ARBA" id="ARBA00023136"/>
    </source>
</evidence>
<dbReference type="InterPro" id="IPR013656">
    <property type="entry name" value="PAS_4"/>
</dbReference>
<keyword evidence="7" id="KW-0812">Transmembrane</keyword>
<dbReference type="InterPro" id="IPR003661">
    <property type="entry name" value="HisK_dim/P_dom"/>
</dbReference>
<comment type="subcellular location">
    <subcellularLocation>
        <location evidence="3">Cell membrane</location>
    </subcellularLocation>
    <subcellularLocation>
        <location evidence="2">Membrane</location>
        <topology evidence="2">Multi-pass membrane protein</topology>
    </subcellularLocation>
</comment>
<dbReference type="EMBL" id="BAAAMY010000005">
    <property type="protein sequence ID" value="GAA1923238.1"/>
    <property type="molecule type" value="Genomic_DNA"/>
</dbReference>
<dbReference type="PROSITE" id="PS50109">
    <property type="entry name" value="HIS_KIN"/>
    <property type="match status" value="1"/>
</dbReference>
<keyword evidence="12" id="KW-0902">Two-component regulatory system</keyword>
<reference evidence="19" key="1">
    <citation type="journal article" date="2019" name="Int. J. Syst. Evol. Microbiol.">
        <title>The Global Catalogue of Microorganisms (GCM) 10K type strain sequencing project: providing services to taxonomists for standard genome sequencing and annotation.</title>
        <authorList>
            <consortium name="The Broad Institute Genomics Platform"/>
            <consortium name="The Broad Institute Genome Sequencing Center for Infectious Disease"/>
            <person name="Wu L."/>
            <person name="Ma J."/>
        </authorList>
    </citation>
    <scope>NUCLEOTIDE SEQUENCE [LARGE SCALE GENOMIC DNA]</scope>
    <source>
        <strain evidence="19">JCM 14046</strain>
    </source>
</reference>
<evidence type="ECO:0000256" key="6">
    <source>
        <dbReference type="ARBA" id="ARBA00022679"/>
    </source>
</evidence>
<dbReference type="InterPro" id="IPR050351">
    <property type="entry name" value="BphY/WalK/GraS-like"/>
</dbReference>
<dbReference type="SMART" id="SM00091">
    <property type="entry name" value="PAS"/>
    <property type="match status" value="1"/>
</dbReference>
<dbReference type="SUPFAM" id="SSF55785">
    <property type="entry name" value="PYP-like sensor domain (PAS domain)"/>
    <property type="match status" value="1"/>
</dbReference>
<evidence type="ECO:0000259" key="15">
    <source>
        <dbReference type="PROSITE" id="PS50109"/>
    </source>
</evidence>
<dbReference type="InterPro" id="IPR036097">
    <property type="entry name" value="HisK_dim/P_sf"/>
</dbReference>
<evidence type="ECO:0000256" key="9">
    <source>
        <dbReference type="ARBA" id="ARBA00022777"/>
    </source>
</evidence>
<dbReference type="SMART" id="SM00388">
    <property type="entry name" value="HisKA"/>
    <property type="match status" value="1"/>
</dbReference>
<protein>
    <recommendedName>
        <fullName evidence="14">Sensor-like histidine kinase SenX3</fullName>
        <ecNumber evidence="4">2.7.13.3</ecNumber>
    </recommendedName>
</protein>
<dbReference type="SUPFAM" id="SSF55874">
    <property type="entry name" value="ATPase domain of HSP90 chaperone/DNA topoisomerase II/histidine kinase"/>
    <property type="match status" value="1"/>
</dbReference>
<dbReference type="SUPFAM" id="SSF47384">
    <property type="entry name" value="Homodimeric domain of signal transducing histidine kinase"/>
    <property type="match status" value="1"/>
</dbReference>
<dbReference type="InterPro" id="IPR003594">
    <property type="entry name" value="HATPase_dom"/>
</dbReference>
<evidence type="ECO:0000256" key="2">
    <source>
        <dbReference type="ARBA" id="ARBA00004141"/>
    </source>
</evidence>
<evidence type="ECO:0000259" key="17">
    <source>
        <dbReference type="PROSITE" id="PS50113"/>
    </source>
</evidence>
<keyword evidence="9" id="KW-0418">Kinase</keyword>
<comment type="caution">
    <text evidence="18">The sequence shown here is derived from an EMBL/GenBank/DDBJ whole genome shotgun (WGS) entry which is preliminary data.</text>
</comment>
<dbReference type="SMART" id="SM00086">
    <property type="entry name" value="PAC"/>
    <property type="match status" value="1"/>
</dbReference>
<keyword evidence="5" id="KW-0597">Phosphoprotein</keyword>
<keyword evidence="19" id="KW-1185">Reference proteome</keyword>
<dbReference type="InterPro" id="IPR035965">
    <property type="entry name" value="PAS-like_dom_sf"/>
</dbReference>
<dbReference type="SMART" id="SM00387">
    <property type="entry name" value="HATPase_c"/>
    <property type="match status" value="1"/>
</dbReference>
<evidence type="ECO:0000256" key="10">
    <source>
        <dbReference type="ARBA" id="ARBA00022840"/>
    </source>
</evidence>
<dbReference type="InterPro" id="IPR036890">
    <property type="entry name" value="HATPase_C_sf"/>
</dbReference>
<dbReference type="Pfam" id="PF02518">
    <property type="entry name" value="HATPase_c"/>
    <property type="match status" value="1"/>
</dbReference>
<dbReference type="PANTHER" id="PTHR42878:SF7">
    <property type="entry name" value="SENSOR HISTIDINE KINASE GLRK"/>
    <property type="match status" value="1"/>
</dbReference>
<evidence type="ECO:0000256" key="5">
    <source>
        <dbReference type="ARBA" id="ARBA00022553"/>
    </source>
</evidence>
<name>A0ABP5AUX7_9ACTN</name>
<dbReference type="CDD" id="cd00130">
    <property type="entry name" value="PAS"/>
    <property type="match status" value="1"/>
</dbReference>
<dbReference type="InterPro" id="IPR001610">
    <property type="entry name" value="PAC"/>
</dbReference>
<dbReference type="Gene3D" id="3.30.565.10">
    <property type="entry name" value="Histidine kinase-like ATPase, C-terminal domain"/>
    <property type="match status" value="1"/>
</dbReference>
<keyword evidence="10" id="KW-0067">ATP-binding</keyword>
<keyword evidence="11" id="KW-1133">Transmembrane helix</keyword>
<keyword evidence="13" id="KW-0472">Membrane</keyword>
<dbReference type="PRINTS" id="PR00344">
    <property type="entry name" value="BCTRLSENSOR"/>
</dbReference>
<comment type="catalytic activity">
    <reaction evidence="1">
        <text>ATP + protein L-histidine = ADP + protein N-phospho-L-histidine.</text>
        <dbReference type="EC" id="2.7.13.3"/>
    </reaction>
</comment>
<keyword evidence="8" id="KW-0547">Nucleotide-binding</keyword>
<sequence length="366" mass="39106">MPPDDGSAERRIDQSSMALLRATLDAVPDAVLVVAADGRIDLANRRVRTVFGYGPAELEGRAVEVLVPEGVRAAHPRIRASYGRRPLGLMQVAAVRKGGEEFAAELSLAPIRDAVSGTVRTVATVRDITERIGLEREADRVRDQVLATVTHELKTPLTAILGYVELMTELGEDQLGPDARRMLGAVQRNARREFRLVSNLLTVAVSELDRVALVTGPVDVDDLLGEAVSELSPLALTKSLRLVHLTPEAPGSTTVTADRDRLLQVLDNLIGNAVKFSRPGSEVVVRCRPLDEAVVVTVHDEGPGVPVAEQELVFERLYRGQGSIAAETPGAGLGLSIVRAIVEAHHGSVSLEGSSAGTTVSVHLPR</sequence>